<dbReference type="Gene3D" id="3.30.365.10">
    <property type="entry name" value="Aldehyde oxidase/xanthine dehydrogenase, molybdopterin binding domain"/>
    <property type="match status" value="1"/>
</dbReference>
<reference evidence="1 2" key="1">
    <citation type="submission" date="2014-11" db="EMBL/GenBank/DDBJ databases">
        <title>Symbiosis island explosion on the genome of extra-slow-growing strains of soybean bradyrhizobia with massive insertion sequences.</title>
        <authorList>
            <person name="Iida T."/>
            <person name="Minamisawa K."/>
        </authorList>
    </citation>
    <scope>NUCLEOTIDE SEQUENCE [LARGE SCALE GENOMIC DNA]</scope>
    <source>
        <strain evidence="1 2">NK6</strain>
    </source>
</reference>
<name>A0A0E4BKU5_9BRAD</name>
<organism evidence="1 2">
    <name type="scientific">Bradyrhizobium diazoefficiens</name>
    <dbReference type="NCBI Taxonomy" id="1355477"/>
    <lineage>
        <taxon>Bacteria</taxon>
        <taxon>Pseudomonadati</taxon>
        <taxon>Pseudomonadota</taxon>
        <taxon>Alphaproteobacteria</taxon>
        <taxon>Hyphomicrobiales</taxon>
        <taxon>Nitrobacteraceae</taxon>
        <taxon>Bradyrhizobium</taxon>
    </lineage>
</organism>
<dbReference type="GO" id="GO:0016491">
    <property type="term" value="F:oxidoreductase activity"/>
    <property type="evidence" value="ECO:0007669"/>
    <property type="project" value="InterPro"/>
</dbReference>
<dbReference type="EMBL" id="AP014685">
    <property type="protein sequence ID" value="BAR54044.1"/>
    <property type="molecule type" value="Genomic_DNA"/>
</dbReference>
<evidence type="ECO:0000313" key="1">
    <source>
        <dbReference type="EMBL" id="BAR54044.1"/>
    </source>
</evidence>
<dbReference type="PANTHER" id="PTHR47495:SF1">
    <property type="entry name" value="BLL3820 PROTEIN"/>
    <property type="match status" value="1"/>
</dbReference>
<dbReference type="InterPro" id="IPR052516">
    <property type="entry name" value="N-heterocyclic_Hydroxylase"/>
</dbReference>
<evidence type="ECO:0000313" key="2">
    <source>
        <dbReference type="Proteomes" id="UP000063308"/>
    </source>
</evidence>
<dbReference type="SUPFAM" id="SSF56003">
    <property type="entry name" value="Molybdenum cofactor-binding domain"/>
    <property type="match status" value="1"/>
</dbReference>
<sequence length="58" mass="6102">MDVEIIQRPEIEPVGAGEAAHGPVTAAIANAVHDCLGVRVRDLPITRDKIIAAMELAS</sequence>
<gene>
    <name evidence="1" type="ORF">NK6_859</name>
</gene>
<accession>A0A0E4BKU5</accession>
<dbReference type="Proteomes" id="UP000063308">
    <property type="component" value="Chromosome"/>
</dbReference>
<dbReference type="InterPro" id="IPR037165">
    <property type="entry name" value="AldOxase/xan_DH_Mopterin-bd_sf"/>
</dbReference>
<proteinExistence type="predicted"/>
<protein>
    <submittedName>
        <fullName evidence="1">Putative oxidoreductase protein</fullName>
    </submittedName>
</protein>
<dbReference type="AlphaFoldDB" id="A0A0E4BKU5"/>
<dbReference type="PANTHER" id="PTHR47495">
    <property type="entry name" value="ALDEHYDE DEHYDROGENASE"/>
    <property type="match status" value="1"/>
</dbReference>